<dbReference type="GO" id="GO:0006338">
    <property type="term" value="P:chromatin remodeling"/>
    <property type="evidence" value="ECO:0007669"/>
    <property type="project" value="UniProtKB-ARBA"/>
</dbReference>
<evidence type="ECO:0000313" key="17">
    <source>
        <dbReference type="Proteomes" id="UP000054248"/>
    </source>
</evidence>
<dbReference type="InterPro" id="IPR038718">
    <property type="entry name" value="SNF2-like_sf"/>
</dbReference>
<reference evidence="16 17" key="1">
    <citation type="submission" date="2014-04" db="EMBL/GenBank/DDBJ databases">
        <authorList>
            <consortium name="DOE Joint Genome Institute"/>
            <person name="Kuo A."/>
            <person name="Girlanda M."/>
            <person name="Perotto S."/>
            <person name="Kohler A."/>
            <person name="Nagy L.G."/>
            <person name="Floudas D."/>
            <person name="Copeland A."/>
            <person name="Barry K.W."/>
            <person name="Cichocki N."/>
            <person name="Veneault-Fourrey C."/>
            <person name="LaButti K."/>
            <person name="Lindquist E.A."/>
            <person name="Lipzen A."/>
            <person name="Lundell T."/>
            <person name="Morin E."/>
            <person name="Murat C."/>
            <person name="Sun H."/>
            <person name="Tunlid A."/>
            <person name="Henrissat B."/>
            <person name="Grigoriev I.V."/>
            <person name="Hibbett D.S."/>
            <person name="Martin F."/>
            <person name="Nordberg H.P."/>
            <person name="Cantor M.N."/>
            <person name="Hua S.X."/>
        </authorList>
    </citation>
    <scope>NUCLEOTIDE SEQUENCE [LARGE SCALE GENOMIC DNA]</scope>
    <source>
        <strain evidence="16 17">MUT 4182</strain>
    </source>
</reference>
<dbReference type="InterPro" id="IPR001487">
    <property type="entry name" value="Bromodomain"/>
</dbReference>
<keyword evidence="4" id="KW-0067">ATP-binding</keyword>
<dbReference type="InterPro" id="IPR027417">
    <property type="entry name" value="P-loop_NTPase"/>
</dbReference>
<proteinExistence type="predicted"/>
<dbReference type="Pfam" id="PF00176">
    <property type="entry name" value="SNF2-rel_dom"/>
    <property type="match status" value="1"/>
</dbReference>
<gene>
    <name evidence="16" type="ORF">M407DRAFT_25842</name>
</gene>
<name>A0A0C3KTI9_9AGAM</name>
<feature type="compositionally biased region" description="Pro residues" evidence="10">
    <location>
        <begin position="106"/>
        <end position="118"/>
    </location>
</feature>
<dbReference type="SMART" id="SM00297">
    <property type="entry name" value="BROMO"/>
    <property type="match status" value="1"/>
</dbReference>
<dbReference type="InterPro" id="IPR049730">
    <property type="entry name" value="SNF2/RAD54-like_C"/>
</dbReference>
<dbReference type="SMART" id="SM00487">
    <property type="entry name" value="DEXDc"/>
    <property type="match status" value="1"/>
</dbReference>
<dbReference type="GO" id="GO:0016787">
    <property type="term" value="F:hydrolase activity"/>
    <property type="evidence" value="ECO:0007669"/>
    <property type="project" value="UniProtKB-KW"/>
</dbReference>
<feature type="compositionally biased region" description="Basic residues" evidence="10">
    <location>
        <begin position="1202"/>
        <end position="1212"/>
    </location>
</feature>
<dbReference type="PANTHER" id="PTHR10799">
    <property type="entry name" value="SNF2/RAD54 HELICASE FAMILY"/>
    <property type="match status" value="1"/>
</dbReference>
<feature type="compositionally biased region" description="Low complexity" evidence="10">
    <location>
        <begin position="67"/>
        <end position="78"/>
    </location>
</feature>
<comment type="subcellular location">
    <subcellularLocation>
        <location evidence="1">Nucleus</location>
    </subcellularLocation>
</comment>
<dbReference type="Gene3D" id="1.20.5.170">
    <property type="match status" value="1"/>
</dbReference>
<dbReference type="EMBL" id="KN823054">
    <property type="protein sequence ID" value="KIO24788.1"/>
    <property type="molecule type" value="Genomic_DNA"/>
</dbReference>
<feature type="domain" description="Bromo" evidence="11">
    <location>
        <begin position="1296"/>
        <end position="1366"/>
    </location>
</feature>
<dbReference type="GO" id="GO:0006355">
    <property type="term" value="P:regulation of DNA-templated transcription"/>
    <property type="evidence" value="ECO:0007669"/>
    <property type="project" value="InterPro"/>
</dbReference>
<feature type="region of interest" description="Disordered" evidence="10">
    <location>
        <begin position="1170"/>
        <end position="1272"/>
    </location>
</feature>
<evidence type="ECO:0000256" key="9">
    <source>
        <dbReference type="PROSITE-ProRule" id="PRU00035"/>
    </source>
</evidence>
<keyword evidence="3" id="KW-0378">Hydrolase</keyword>
<dbReference type="PROSITE" id="PS51192">
    <property type="entry name" value="HELICASE_ATP_BIND_1"/>
    <property type="match status" value="1"/>
</dbReference>
<dbReference type="HOGENOM" id="CLU_000315_15_3_1"/>
<dbReference type="InterPro" id="IPR001650">
    <property type="entry name" value="Helicase_C-like"/>
</dbReference>
<dbReference type="Gene3D" id="1.20.920.10">
    <property type="entry name" value="Bromodomain-like"/>
    <property type="match status" value="1"/>
</dbReference>
<dbReference type="SMART" id="SM00573">
    <property type="entry name" value="HSA"/>
    <property type="match status" value="1"/>
</dbReference>
<evidence type="ECO:0000256" key="8">
    <source>
        <dbReference type="ARBA" id="ARBA00023242"/>
    </source>
</evidence>
<evidence type="ECO:0000256" key="4">
    <source>
        <dbReference type="ARBA" id="ARBA00022840"/>
    </source>
</evidence>
<evidence type="ECO:0000256" key="3">
    <source>
        <dbReference type="ARBA" id="ARBA00022801"/>
    </source>
</evidence>
<dbReference type="PRINTS" id="PR00503">
    <property type="entry name" value="BROMODOMAIN"/>
</dbReference>
<dbReference type="InterPro" id="IPR036427">
    <property type="entry name" value="Bromodomain-like_sf"/>
</dbReference>
<dbReference type="Pfam" id="PF07529">
    <property type="entry name" value="HSA"/>
    <property type="match status" value="1"/>
</dbReference>
<dbReference type="InterPro" id="IPR029295">
    <property type="entry name" value="SnAC"/>
</dbReference>
<feature type="compositionally biased region" description="Basic and acidic residues" evidence="10">
    <location>
        <begin position="187"/>
        <end position="197"/>
    </location>
</feature>
<evidence type="ECO:0000259" key="15">
    <source>
        <dbReference type="PROSITE" id="PS51666"/>
    </source>
</evidence>
<keyword evidence="17" id="KW-1185">Reference proteome</keyword>
<dbReference type="Gene3D" id="3.40.50.10810">
    <property type="entry name" value="Tandem AAA-ATPase domain"/>
    <property type="match status" value="1"/>
</dbReference>
<dbReference type="CDD" id="cd17996">
    <property type="entry name" value="DEXHc_SMARCA2_SMARCA4"/>
    <property type="match status" value="1"/>
</dbReference>
<dbReference type="Pfam" id="PF08880">
    <property type="entry name" value="QLQ"/>
    <property type="match status" value="1"/>
</dbReference>
<evidence type="ECO:0000256" key="10">
    <source>
        <dbReference type="SAM" id="MobiDB-lite"/>
    </source>
</evidence>
<dbReference type="FunFam" id="3.40.50.10810:FF:000008">
    <property type="entry name" value="Chromatin structure-remodeling complex subunit snf21"/>
    <property type="match status" value="1"/>
</dbReference>
<feature type="compositionally biased region" description="Acidic residues" evidence="10">
    <location>
        <begin position="1240"/>
        <end position="1249"/>
    </location>
</feature>
<feature type="domain" description="Helicase C-terminal" evidence="13">
    <location>
        <begin position="875"/>
        <end position="1036"/>
    </location>
</feature>
<dbReference type="PROSITE" id="PS51666">
    <property type="entry name" value="QLQ"/>
    <property type="match status" value="1"/>
</dbReference>
<evidence type="ECO:0000259" key="13">
    <source>
        <dbReference type="PROSITE" id="PS51194"/>
    </source>
</evidence>
<reference evidence="17" key="2">
    <citation type="submission" date="2015-01" db="EMBL/GenBank/DDBJ databases">
        <title>Evolutionary Origins and Diversification of the Mycorrhizal Mutualists.</title>
        <authorList>
            <consortium name="DOE Joint Genome Institute"/>
            <consortium name="Mycorrhizal Genomics Consortium"/>
            <person name="Kohler A."/>
            <person name="Kuo A."/>
            <person name="Nagy L.G."/>
            <person name="Floudas D."/>
            <person name="Copeland A."/>
            <person name="Barry K.W."/>
            <person name="Cichocki N."/>
            <person name="Veneault-Fourrey C."/>
            <person name="LaButti K."/>
            <person name="Lindquist E.A."/>
            <person name="Lipzen A."/>
            <person name="Lundell T."/>
            <person name="Morin E."/>
            <person name="Murat C."/>
            <person name="Riley R."/>
            <person name="Ohm R."/>
            <person name="Sun H."/>
            <person name="Tunlid A."/>
            <person name="Henrissat B."/>
            <person name="Grigoriev I.V."/>
            <person name="Hibbett D.S."/>
            <person name="Martin F."/>
        </authorList>
    </citation>
    <scope>NUCLEOTIDE SEQUENCE [LARGE SCALE GENOMIC DNA]</scope>
    <source>
        <strain evidence="17">MUT 4182</strain>
    </source>
</reference>
<dbReference type="SMART" id="SM00951">
    <property type="entry name" value="QLQ"/>
    <property type="match status" value="1"/>
</dbReference>
<feature type="domain" description="Helicase ATP-binding" evidence="12">
    <location>
        <begin position="568"/>
        <end position="718"/>
    </location>
</feature>
<evidence type="ECO:0000256" key="2">
    <source>
        <dbReference type="ARBA" id="ARBA00022741"/>
    </source>
</evidence>
<keyword evidence="5" id="KW-0805">Transcription regulation</keyword>
<organism evidence="16 17">
    <name type="scientific">Tulasnella calospora MUT 4182</name>
    <dbReference type="NCBI Taxonomy" id="1051891"/>
    <lineage>
        <taxon>Eukaryota</taxon>
        <taxon>Fungi</taxon>
        <taxon>Dikarya</taxon>
        <taxon>Basidiomycota</taxon>
        <taxon>Agaricomycotina</taxon>
        <taxon>Agaricomycetes</taxon>
        <taxon>Cantharellales</taxon>
        <taxon>Tulasnellaceae</taxon>
        <taxon>Tulasnella</taxon>
    </lineage>
</organism>
<dbReference type="PROSITE" id="PS50014">
    <property type="entry name" value="BROMODOMAIN_2"/>
    <property type="match status" value="1"/>
</dbReference>
<keyword evidence="6 9" id="KW-0103">Bromodomain</keyword>
<dbReference type="CDD" id="cd18793">
    <property type="entry name" value="SF2_C_SNF"/>
    <property type="match status" value="1"/>
</dbReference>
<evidence type="ECO:0000259" key="14">
    <source>
        <dbReference type="PROSITE" id="PS51204"/>
    </source>
</evidence>
<dbReference type="InterPro" id="IPR014978">
    <property type="entry name" value="Gln-Leu-Gln_QLQ"/>
</dbReference>
<evidence type="ECO:0000256" key="7">
    <source>
        <dbReference type="ARBA" id="ARBA00023163"/>
    </source>
</evidence>
<dbReference type="GO" id="GO:0005524">
    <property type="term" value="F:ATP binding"/>
    <property type="evidence" value="ECO:0007669"/>
    <property type="project" value="InterPro"/>
</dbReference>
<evidence type="ECO:0000256" key="1">
    <source>
        <dbReference type="ARBA" id="ARBA00004123"/>
    </source>
</evidence>
<dbReference type="OrthoDB" id="5857104at2759"/>
<evidence type="ECO:0000259" key="11">
    <source>
        <dbReference type="PROSITE" id="PS50014"/>
    </source>
</evidence>
<dbReference type="InterPro" id="IPR014001">
    <property type="entry name" value="Helicase_ATP-bd"/>
</dbReference>
<dbReference type="Pfam" id="PF00271">
    <property type="entry name" value="Helicase_C"/>
    <property type="match status" value="1"/>
</dbReference>
<protein>
    <submittedName>
        <fullName evidence="16">Uncharacterized protein</fullName>
    </submittedName>
</protein>
<dbReference type="Gene3D" id="3.40.50.300">
    <property type="entry name" value="P-loop containing nucleotide triphosphate hydrolases"/>
    <property type="match status" value="1"/>
</dbReference>
<dbReference type="GO" id="GO:0005634">
    <property type="term" value="C:nucleus"/>
    <property type="evidence" value="ECO:0007669"/>
    <property type="project" value="UniProtKB-SubCell"/>
</dbReference>
<evidence type="ECO:0000256" key="5">
    <source>
        <dbReference type="ARBA" id="ARBA00023015"/>
    </source>
</evidence>
<dbReference type="SUPFAM" id="SSF47370">
    <property type="entry name" value="Bromodomain"/>
    <property type="match status" value="1"/>
</dbReference>
<sequence>MASLGPHPMPIHNQYPLLFQPNESVTPQKAHALFQRLQQLRAMGQTEANPEVFQLMRFIEHFKRAGQAQQQQQQQQRMPPAPAPLQQPPTLNGVDHQAAPSTPAGAPVPPFSPEPPADPVTFSQPQLDALRAQIHAFKLIQRGMPIPPEIRDAVHTADRSAAEIKQEVDGKTVANRVVDSAVQIQKADEDGQNEHGGPKVAFPKGPHLEDSTESAIYPYNAYIHPLDHLKHRSHPSQLHASKQQHLLIPSLLPKGLDPYQLLAERNRYIDARIAHRIQELSELTSTMGTGGLEPSIDTDDMDEDAALTRPNHIASTAHGKLRALIELKSLQLRDKQRALRQAVVARLGEATILPGDRKEYKRFRKQNIRDVRQTESLERRQRVEREKRVKQKHLDYLKTICDHGKAMLDANRLAQGKSLKLARAVLKYHVDTEKEEQKRIERISKERLKALKNDDEEAYLKLIDTAKDTRITHLLRQTDTYLDSLAQAVRDQQRDDHSKIGQVVDESTFGASRMEDEDTVGDEDAEEKKKKVDYYSIAHRIQERVTAQPGILVGGTLKEYQIKGLQWMGLGKTIQTISLVTFLIERKNQPGPYLVIVPLSTLPNWTLEFEKWAPSVPTVVYKGSPAARKSIQNRLRVEPFKVMLTTFEYIIKDRPFLSKYKWVHMIIDEGHRMKNTQSKLAQTLTQYYSARYRLILTGTPLQNNLPELWALLNFALPKVFNSVKSFDEWFNTPFANSGAQDNIQLNEEESLLIIRRLHKVLRPFLLRRLKKDVESELPDKVEKVIKCKMSALQTQLYKYMKEYKMFPNDKPDVNGRPAPVKGLQNMVMQLRKICQHPFVFREVEDAMNLVPMPGPLRATVKWNASLIRTAGKVALLDRMLPKLFATGHRVLIFFQMTNVMDILEDYMAHKGVKSLRLDGGTKTEERGELLKKFNAPNSEFLVFMLSTRAGGLGLNLQTADTVIIYDSDWNPHADLQAQDRAHRIGQKKAVRIFRFVTEKSVEEAILTRARSKLDMDEKVIQAGRFDNKSTAEEREEYLRQLLEDQDDESQDQTGDITDEELNELLARTDDEQLIFRQMDIEREAKEQSEWFAAGGVGPKPERLVTLPEIPTVYQQDDPFPKIDPDDVIEGRGARVRKDVRYTDGLTDEQFANAIENDEINYEEYVEQNYQAKAKRSARKTAGGLQASEQSTPAPEFDIPQKKAGRGRGRGRPSGKNTPHEASPMPSKRKRVKEMSLTPSADDDDDDDDDKPSKRRRTQPLASSSTTSVNTIPSARQSMKKLFDECIKTVVNLTDETGRKRCELFKELPSKKEYPDYYEVIAKPISIAQIRRKAGGATYKDVEAFANDWKLLFENARRYNKEGSWVYNDADEMQKVFEASFRRLAATFDPNGGGGVNVGSVASSSAPVSVPVSDDEDVPVRKAALRRSRVQSDSEESWQGDD</sequence>
<keyword evidence="8" id="KW-0539">Nucleus</keyword>
<accession>A0A0C3KTI9</accession>
<keyword evidence="2" id="KW-0547">Nucleotide-binding</keyword>
<dbReference type="InterPro" id="IPR000330">
    <property type="entry name" value="SNF2_N"/>
</dbReference>
<evidence type="ECO:0000256" key="6">
    <source>
        <dbReference type="ARBA" id="ARBA00023117"/>
    </source>
</evidence>
<feature type="compositionally biased region" description="Polar residues" evidence="10">
    <location>
        <begin position="1259"/>
        <end position="1272"/>
    </location>
</feature>
<dbReference type="Pfam" id="PF14619">
    <property type="entry name" value="SnAC"/>
    <property type="match status" value="1"/>
</dbReference>
<dbReference type="SMART" id="SM01314">
    <property type="entry name" value="SnAC"/>
    <property type="match status" value="1"/>
</dbReference>
<feature type="domain" description="HSA" evidence="14">
    <location>
        <begin position="381"/>
        <end position="453"/>
    </location>
</feature>
<dbReference type="SUPFAM" id="SSF52540">
    <property type="entry name" value="P-loop containing nucleoside triphosphate hydrolases"/>
    <property type="match status" value="2"/>
</dbReference>
<dbReference type="SMART" id="SM00490">
    <property type="entry name" value="HELICc"/>
    <property type="match status" value="1"/>
</dbReference>
<feature type="domain" description="QLQ" evidence="15">
    <location>
        <begin position="121"/>
        <end position="156"/>
    </location>
</feature>
<dbReference type="STRING" id="1051891.A0A0C3KTI9"/>
<keyword evidence="7" id="KW-0804">Transcription</keyword>
<dbReference type="PROSITE" id="PS51204">
    <property type="entry name" value="HSA"/>
    <property type="match status" value="1"/>
</dbReference>
<dbReference type="PROSITE" id="PS51194">
    <property type="entry name" value="HELICASE_CTER"/>
    <property type="match status" value="1"/>
</dbReference>
<feature type="region of interest" description="Disordered" evidence="10">
    <location>
        <begin position="64"/>
        <end position="121"/>
    </location>
</feature>
<dbReference type="InterPro" id="IPR014012">
    <property type="entry name" value="HSA_dom"/>
</dbReference>
<feature type="region of interest" description="Disordered" evidence="10">
    <location>
        <begin position="187"/>
        <end position="208"/>
    </location>
</feature>
<dbReference type="Pfam" id="PF00439">
    <property type="entry name" value="Bromodomain"/>
    <property type="match status" value="1"/>
</dbReference>
<evidence type="ECO:0000313" key="16">
    <source>
        <dbReference type="EMBL" id="KIO24788.1"/>
    </source>
</evidence>
<dbReference type="Proteomes" id="UP000054248">
    <property type="component" value="Unassembled WGS sequence"/>
</dbReference>
<dbReference type="GO" id="GO:0042393">
    <property type="term" value="F:histone binding"/>
    <property type="evidence" value="ECO:0007669"/>
    <property type="project" value="InterPro"/>
</dbReference>
<evidence type="ECO:0000259" key="12">
    <source>
        <dbReference type="PROSITE" id="PS51192"/>
    </source>
</evidence>